<evidence type="ECO:0000313" key="4">
    <source>
        <dbReference type="Proteomes" id="UP000024635"/>
    </source>
</evidence>
<feature type="region of interest" description="Disordered" evidence="1">
    <location>
        <begin position="47"/>
        <end position="70"/>
    </location>
</feature>
<evidence type="ECO:0000256" key="2">
    <source>
        <dbReference type="SAM" id="SignalP"/>
    </source>
</evidence>
<name>A0A016X004_9BILA</name>
<dbReference type="EMBL" id="JARK01000057">
    <property type="protein sequence ID" value="EYC44558.1"/>
    <property type="molecule type" value="Genomic_DNA"/>
</dbReference>
<organism evidence="3 4">
    <name type="scientific">Ancylostoma ceylanicum</name>
    <dbReference type="NCBI Taxonomy" id="53326"/>
    <lineage>
        <taxon>Eukaryota</taxon>
        <taxon>Metazoa</taxon>
        <taxon>Ecdysozoa</taxon>
        <taxon>Nematoda</taxon>
        <taxon>Chromadorea</taxon>
        <taxon>Rhabditida</taxon>
        <taxon>Rhabditina</taxon>
        <taxon>Rhabditomorpha</taxon>
        <taxon>Strongyloidea</taxon>
        <taxon>Ancylostomatidae</taxon>
        <taxon>Ancylostomatinae</taxon>
        <taxon>Ancylostoma</taxon>
    </lineage>
</organism>
<keyword evidence="4" id="KW-1185">Reference proteome</keyword>
<proteinExistence type="predicted"/>
<keyword evidence="2" id="KW-0732">Signal</keyword>
<feature type="signal peptide" evidence="2">
    <location>
        <begin position="1"/>
        <end position="18"/>
    </location>
</feature>
<evidence type="ECO:0000313" key="3">
    <source>
        <dbReference type="EMBL" id="EYC44558.1"/>
    </source>
</evidence>
<feature type="compositionally biased region" description="Low complexity" evidence="1">
    <location>
        <begin position="51"/>
        <end position="63"/>
    </location>
</feature>
<comment type="caution">
    <text evidence="3">The sequence shown here is derived from an EMBL/GenBank/DDBJ whole genome shotgun (WGS) entry which is preliminary data.</text>
</comment>
<sequence>MFIFLLELLCFMSKKTQILVVSVLFPIIASKRVERDLKCNQPANVSFQEKNSNSSQSRCISSNHQGLHVT</sequence>
<evidence type="ECO:0000256" key="1">
    <source>
        <dbReference type="SAM" id="MobiDB-lite"/>
    </source>
</evidence>
<accession>A0A016X004</accession>
<gene>
    <name evidence="3" type="primary">Acey_s0457.g1804</name>
    <name evidence="3" type="ORF">Y032_0457g1804</name>
</gene>
<reference evidence="4" key="1">
    <citation type="journal article" date="2015" name="Nat. Genet.">
        <title>The genome and transcriptome of the zoonotic hookworm Ancylostoma ceylanicum identify infection-specific gene families.</title>
        <authorList>
            <person name="Schwarz E.M."/>
            <person name="Hu Y."/>
            <person name="Antoshechkin I."/>
            <person name="Miller M.M."/>
            <person name="Sternberg P.W."/>
            <person name="Aroian R.V."/>
        </authorList>
    </citation>
    <scope>NUCLEOTIDE SEQUENCE</scope>
    <source>
        <strain evidence="4">HY135</strain>
    </source>
</reference>
<dbReference type="AlphaFoldDB" id="A0A016X004"/>
<feature type="chain" id="PRO_5001491366" description="Secreted protein" evidence="2">
    <location>
        <begin position="19"/>
        <end position="70"/>
    </location>
</feature>
<protein>
    <recommendedName>
        <fullName evidence="5">Secreted protein</fullName>
    </recommendedName>
</protein>
<evidence type="ECO:0008006" key="5">
    <source>
        <dbReference type="Google" id="ProtNLM"/>
    </source>
</evidence>
<dbReference type="Proteomes" id="UP000024635">
    <property type="component" value="Unassembled WGS sequence"/>
</dbReference>